<keyword evidence="2" id="KW-0812">Transmembrane</keyword>
<feature type="transmembrane region" description="Helical" evidence="2">
    <location>
        <begin position="253"/>
        <end position="272"/>
    </location>
</feature>
<feature type="region of interest" description="Disordered" evidence="1">
    <location>
        <begin position="428"/>
        <end position="452"/>
    </location>
</feature>
<dbReference type="RefSeq" id="WP_129315270.1">
    <property type="nucleotide sequence ID" value="NZ_NOIQ01000005.1"/>
</dbReference>
<protein>
    <recommendedName>
        <fullName evidence="5">O-antigen ligase domain-containing protein</fullName>
    </recommendedName>
</protein>
<evidence type="ECO:0000256" key="1">
    <source>
        <dbReference type="SAM" id="MobiDB-lite"/>
    </source>
</evidence>
<organism evidence="3 4">
    <name type="scientific">Rothia koreensis</name>
    <dbReference type="NCBI Taxonomy" id="592378"/>
    <lineage>
        <taxon>Bacteria</taxon>
        <taxon>Bacillati</taxon>
        <taxon>Actinomycetota</taxon>
        <taxon>Actinomycetes</taxon>
        <taxon>Micrococcales</taxon>
        <taxon>Micrococcaceae</taxon>
        <taxon>Rothia</taxon>
    </lineage>
</organism>
<gene>
    <name evidence="3" type="ORF">GMA10_09950</name>
</gene>
<feature type="transmembrane region" description="Helical" evidence="2">
    <location>
        <begin position="192"/>
        <end position="209"/>
    </location>
</feature>
<name>A0A7K1LK05_9MICC</name>
<proteinExistence type="predicted"/>
<evidence type="ECO:0000313" key="4">
    <source>
        <dbReference type="Proteomes" id="UP000462152"/>
    </source>
</evidence>
<dbReference type="EMBL" id="WOGT01000006">
    <property type="protein sequence ID" value="MUN55528.1"/>
    <property type="molecule type" value="Genomic_DNA"/>
</dbReference>
<evidence type="ECO:0000313" key="3">
    <source>
        <dbReference type="EMBL" id="MUN55528.1"/>
    </source>
</evidence>
<evidence type="ECO:0000256" key="2">
    <source>
        <dbReference type="SAM" id="Phobius"/>
    </source>
</evidence>
<accession>A0A7K1LK05</accession>
<dbReference type="OrthoDB" id="4876415at2"/>
<comment type="caution">
    <text evidence="3">The sequence shown here is derived from an EMBL/GenBank/DDBJ whole genome shotgun (WGS) entry which is preliminary data.</text>
</comment>
<feature type="transmembrane region" description="Helical" evidence="2">
    <location>
        <begin position="221"/>
        <end position="247"/>
    </location>
</feature>
<feature type="transmembrane region" description="Helical" evidence="2">
    <location>
        <begin position="79"/>
        <end position="99"/>
    </location>
</feature>
<reference evidence="3 4" key="1">
    <citation type="submission" date="2019-12" db="EMBL/GenBank/DDBJ databases">
        <authorList>
            <person name="Li J."/>
            <person name="Shi Y."/>
            <person name="Xu G."/>
            <person name="Xiao D."/>
            <person name="Ran X."/>
        </authorList>
    </citation>
    <scope>NUCLEOTIDE SEQUENCE [LARGE SCALE GENOMIC DNA]</scope>
    <source>
        <strain evidence="3 4">JCM 15915</strain>
    </source>
</reference>
<feature type="transmembrane region" description="Helical" evidence="2">
    <location>
        <begin position="105"/>
        <end position="123"/>
    </location>
</feature>
<sequence length="452" mass="49150">MTSTLLLLGASFVFALLFASRPVVLVWAPIIVRLFLPSYQANEWFNGPHPAGDMIMVSALVQTIFYWPRVKKVLSSSRLEIAVFSLFCCLIMVNVLSIFNSFTDSLINIAVVYLPPFVLYLLFKMLVLREGAGALRKVAWVMHLAMLGQMYLAIQQNITGHILVFEDTAKAALWQLQGIDEITRSQGFVETGLDFAALCAFMVALTYFIRNPIIRWVFIGLYLYGALLGNGRASILAAVITAVVVTLAAKDRILTKLTGIGIMAGSFVWMLGTEAGQALTTKVEDDGGSSELRKEAYRWVEGHWHLFTFTGYPGSRDFRGSGILGSSLENAYLIVGADYGLITAAVLLALQIFLALRNLRNAAGAVTALGALDMIANNLTNSGFTSNQVGAYLIWIALGFATIGKHFSEYGYAGHRPGIFARRRKTGPVTGAAGPGRASPLRTPEAVSYGHG</sequence>
<feature type="transmembrane region" description="Helical" evidence="2">
    <location>
        <begin position="331"/>
        <end position="354"/>
    </location>
</feature>
<keyword evidence="2" id="KW-1133">Transmembrane helix</keyword>
<dbReference type="AlphaFoldDB" id="A0A7K1LK05"/>
<dbReference type="Proteomes" id="UP000462152">
    <property type="component" value="Unassembled WGS sequence"/>
</dbReference>
<feature type="transmembrane region" description="Helical" evidence="2">
    <location>
        <begin position="49"/>
        <end position="67"/>
    </location>
</feature>
<keyword evidence="4" id="KW-1185">Reference proteome</keyword>
<evidence type="ECO:0008006" key="5">
    <source>
        <dbReference type="Google" id="ProtNLM"/>
    </source>
</evidence>
<keyword evidence="2" id="KW-0472">Membrane</keyword>